<evidence type="ECO:0000259" key="2">
    <source>
        <dbReference type="Pfam" id="PF13360"/>
    </source>
</evidence>
<dbReference type="InterPro" id="IPR018391">
    <property type="entry name" value="PQQ_b-propeller_rpt"/>
</dbReference>
<dbReference type="Gene3D" id="2.60.40.10">
    <property type="entry name" value="Immunoglobulins"/>
    <property type="match status" value="1"/>
</dbReference>
<feature type="domain" description="Pyrrolo-quinoline quinone repeat" evidence="2">
    <location>
        <begin position="294"/>
        <end position="405"/>
    </location>
</feature>
<dbReference type="InterPro" id="IPR011047">
    <property type="entry name" value="Quinoprotein_ADH-like_sf"/>
</dbReference>
<proteinExistence type="predicted"/>
<dbReference type="OrthoDB" id="247046at2157"/>
<dbReference type="Gene3D" id="2.130.10.10">
    <property type="entry name" value="YVTN repeat-like/Quinoprotein amine dehydrogenase"/>
    <property type="match status" value="1"/>
</dbReference>
<sequence length="844" mass="89591">MPTIPTSAFADQLQTLDHEDFRSFVRELWSLAGWETAVEGDTVVCTRNGRKRRLLVLPPGRLARFRYEPPPTGQVDRVVSPRLEDGEAATIGGTELTLVDAEDIRHRLVYGCDSAGGAQLWDGYFDVDLRGPAWEQSRDRWLWAHAALGAVSLVLVAGAVAVLVFGLPFLEAESAPESRVTTFDSGLDREIAVGPAEWESQEPTGIPWGTTVYAGTRAGTLKALAGKSGETLWTTELNDRLRTPIVANGTVYVRSVSGVYAVDALTGDRQWSYTNITGNSSHYDIFYSTSTRLSVVNGSVYFSDGEELVALDATTGERRWRVGTSTSVAGAPTVLDGVVYVGGLDGVVSAHDVANGETVWQKTDDDETFYSSGVPNVDPEADSLLVAGNSALYALDPETGETRWRFDSVVSGGMSPPVVLNGSKPLAHDDTANVTGDSMVYVTGAREFLYGLAPESGEESLRYREEAAQFYPPVVGASGGNESSASVYLVGQSPVTSAASTVTALNASTGSERWRLEQNQTLLAPTTAGETLYAGTTEGEVLALGAENGTERWRVNAFSGEVTGAVTVITDPLGGDSVDSRVRLGIEGHHDWLTDRGGTPTGNASGLSVVDTNVSAAVAAKERVEARVTLVNPGDEPDSTTVTVEPDWETADSPFQATVELGPDEGRDVVASFAAPNETGRRSTVVTVGDQRFEQTTTIVDRPAHQISGLDSPETVWADDDIEVIASVRNTGNVTATAPVALAFDGEVVDSTEQTVGPNETASVTLTLAPGGAPAGEYNYTVATGDSVRSASIEVLAVDRREDALPVVSQVFGVTLLLSGLALGWRTLTDLRTSLRARREPTES</sequence>
<feature type="domain" description="Pyrrolo-quinoline quinone repeat" evidence="2">
    <location>
        <begin position="205"/>
        <end position="276"/>
    </location>
</feature>
<protein>
    <submittedName>
        <fullName evidence="3">Outer membrane protein assembly factor BamB, contains PQQ-like beta-propeller repeat</fullName>
    </submittedName>
</protein>
<dbReference type="AlphaFoldDB" id="A0A1G8S2D6"/>
<evidence type="ECO:0000256" key="1">
    <source>
        <dbReference type="SAM" id="Phobius"/>
    </source>
</evidence>
<keyword evidence="1" id="KW-0472">Membrane</keyword>
<dbReference type="EMBL" id="FNFC01000001">
    <property type="protein sequence ID" value="SDJ22810.1"/>
    <property type="molecule type" value="Genomic_DNA"/>
</dbReference>
<dbReference type="STRING" id="890420.SAMN05216226_101224"/>
<dbReference type="RefSeq" id="WP_092698556.1">
    <property type="nucleotide sequence ID" value="NZ_FNFC01000001.1"/>
</dbReference>
<name>A0A1G8S2D6_9EURY</name>
<dbReference type="Gene3D" id="2.40.128.630">
    <property type="match status" value="1"/>
</dbReference>
<dbReference type="SUPFAM" id="SSF50998">
    <property type="entry name" value="Quinoprotein alcohol dehydrogenase-like"/>
    <property type="match status" value="2"/>
</dbReference>
<dbReference type="Pfam" id="PF13360">
    <property type="entry name" value="PQQ_2"/>
    <property type="match status" value="3"/>
</dbReference>
<dbReference type="Proteomes" id="UP000198856">
    <property type="component" value="Unassembled WGS sequence"/>
</dbReference>
<keyword evidence="4" id="KW-1185">Reference proteome</keyword>
<evidence type="ECO:0000313" key="3">
    <source>
        <dbReference type="EMBL" id="SDJ22810.1"/>
    </source>
</evidence>
<keyword evidence="1" id="KW-1133">Transmembrane helix</keyword>
<gene>
    <name evidence="3" type="ORF">SAMN05216226_101224</name>
</gene>
<dbReference type="InterPro" id="IPR002372">
    <property type="entry name" value="PQQ_rpt_dom"/>
</dbReference>
<feature type="transmembrane region" description="Helical" evidence="1">
    <location>
        <begin position="146"/>
        <end position="170"/>
    </location>
</feature>
<dbReference type="PANTHER" id="PTHR34512:SF30">
    <property type="entry name" value="OUTER MEMBRANE PROTEIN ASSEMBLY FACTOR BAMB"/>
    <property type="match status" value="1"/>
</dbReference>
<accession>A0A1G8S2D6</accession>
<feature type="domain" description="Pyrrolo-quinoline quinone repeat" evidence="2">
    <location>
        <begin position="500"/>
        <end position="602"/>
    </location>
</feature>
<dbReference type="SMART" id="SM00564">
    <property type="entry name" value="PQQ"/>
    <property type="match status" value="7"/>
</dbReference>
<dbReference type="InterPro" id="IPR015943">
    <property type="entry name" value="WD40/YVTN_repeat-like_dom_sf"/>
</dbReference>
<dbReference type="InterPro" id="IPR013783">
    <property type="entry name" value="Ig-like_fold"/>
</dbReference>
<evidence type="ECO:0000313" key="4">
    <source>
        <dbReference type="Proteomes" id="UP000198856"/>
    </source>
</evidence>
<reference evidence="3 4" key="1">
    <citation type="submission" date="2016-10" db="EMBL/GenBank/DDBJ databases">
        <authorList>
            <person name="de Groot N.N."/>
        </authorList>
    </citation>
    <scope>NUCLEOTIDE SEQUENCE [LARGE SCALE GENOMIC DNA]</scope>
    <source>
        <strain evidence="3 4">IBRC-M10015</strain>
    </source>
</reference>
<organism evidence="3 4">
    <name type="scientific">Halovenus aranensis</name>
    <dbReference type="NCBI Taxonomy" id="890420"/>
    <lineage>
        <taxon>Archaea</taxon>
        <taxon>Methanobacteriati</taxon>
        <taxon>Methanobacteriota</taxon>
        <taxon>Stenosarchaea group</taxon>
        <taxon>Halobacteria</taxon>
        <taxon>Halobacteriales</taxon>
        <taxon>Haloarculaceae</taxon>
        <taxon>Halovenus</taxon>
    </lineage>
</organism>
<dbReference type="PANTHER" id="PTHR34512">
    <property type="entry name" value="CELL SURFACE PROTEIN"/>
    <property type="match status" value="1"/>
</dbReference>
<keyword evidence="1" id="KW-0812">Transmembrane</keyword>